<evidence type="ECO:0000313" key="4">
    <source>
        <dbReference type="Proteomes" id="UP000002774"/>
    </source>
</evidence>
<dbReference type="SMART" id="SM00228">
    <property type="entry name" value="PDZ"/>
    <property type="match status" value="1"/>
</dbReference>
<dbReference type="Gene3D" id="2.40.10.120">
    <property type="match status" value="2"/>
</dbReference>
<accession>H1Y094</accession>
<reference evidence="3" key="1">
    <citation type="submission" date="2011-09" db="EMBL/GenBank/DDBJ databases">
        <title>The permanent draft genome of Mucilaginibacter paludis DSM 18603.</title>
        <authorList>
            <consortium name="US DOE Joint Genome Institute (JGI-PGF)"/>
            <person name="Lucas S."/>
            <person name="Han J."/>
            <person name="Lapidus A."/>
            <person name="Bruce D."/>
            <person name="Goodwin L."/>
            <person name="Pitluck S."/>
            <person name="Peters L."/>
            <person name="Kyrpides N."/>
            <person name="Mavromatis K."/>
            <person name="Ivanova N."/>
            <person name="Mikhailova N."/>
            <person name="Held B."/>
            <person name="Detter J.C."/>
            <person name="Tapia R."/>
            <person name="Han C."/>
            <person name="Land M."/>
            <person name="Hauser L."/>
            <person name="Markowitz V."/>
            <person name="Cheng J.-F."/>
            <person name="Hugenholtz P."/>
            <person name="Woyke T."/>
            <person name="Wu D."/>
            <person name="Tindall B."/>
            <person name="Brambilla E."/>
            <person name="Klenk H.-P."/>
            <person name="Eisen J.A."/>
        </authorList>
    </citation>
    <scope>NUCLEOTIDE SEQUENCE [LARGE SCALE GENOMIC DNA]</scope>
    <source>
        <strain evidence="3">DSM 18603</strain>
    </source>
</reference>
<name>H1Y094_9SPHI</name>
<dbReference type="InterPro" id="IPR001478">
    <property type="entry name" value="PDZ"/>
</dbReference>
<dbReference type="Pfam" id="PF13365">
    <property type="entry name" value="Trypsin_2"/>
    <property type="match status" value="1"/>
</dbReference>
<dbReference type="InterPro" id="IPR009003">
    <property type="entry name" value="Peptidase_S1_PA"/>
</dbReference>
<dbReference type="Proteomes" id="UP000002774">
    <property type="component" value="Chromosome"/>
</dbReference>
<dbReference type="PANTHER" id="PTHR22939">
    <property type="entry name" value="SERINE PROTEASE FAMILY S1C HTRA-RELATED"/>
    <property type="match status" value="1"/>
</dbReference>
<feature type="domain" description="PDZ" evidence="2">
    <location>
        <begin position="404"/>
        <end position="474"/>
    </location>
</feature>
<dbReference type="eggNOG" id="COG3975">
    <property type="taxonomic scope" value="Bacteria"/>
</dbReference>
<dbReference type="EMBL" id="CM001403">
    <property type="protein sequence ID" value="EHQ28143.1"/>
    <property type="molecule type" value="Genomic_DNA"/>
</dbReference>
<keyword evidence="4" id="KW-1185">Reference proteome</keyword>
<dbReference type="AlphaFoldDB" id="H1Y094"/>
<proteinExistence type="inferred from homology"/>
<dbReference type="InterPro" id="IPR036034">
    <property type="entry name" value="PDZ_sf"/>
</dbReference>
<dbReference type="Gene3D" id="2.30.42.10">
    <property type="match status" value="1"/>
</dbReference>
<protein>
    <submittedName>
        <fullName evidence="3">PDZ/DHR/GLGF domain protein</fullName>
    </submittedName>
</protein>
<dbReference type="STRING" id="714943.Mucpa_4052"/>
<evidence type="ECO:0000259" key="2">
    <source>
        <dbReference type="SMART" id="SM00228"/>
    </source>
</evidence>
<dbReference type="RefSeq" id="WP_008508889.1">
    <property type="nucleotide sequence ID" value="NZ_CM001403.1"/>
</dbReference>
<comment type="similarity">
    <text evidence="1">Belongs to the peptidase S1C family.</text>
</comment>
<dbReference type="Pfam" id="PF13180">
    <property type="entry name" value="PDZ_2"/>
    <property type="match status" value="1"/>
</dbReference>
<dbReference type="PANTHER" id="PTHR22939:SF129">
    <property type="entry name" value="SERINE PROTEASE HTRA2, MITOCHONDRIAL"/>
    <property type="match status" value="1"/>
</dbReference>
<evidence type="ECO:0000313" key="3">
    <source>
        <dbReference type="EMBL" id="EHQ28143.1"/>
    </source>
</evidence>
<gene>
    <name evidence="3" type="ORF">Mucpa_4052</name>
</gene>
<organism evidence="3 4">
    <name type="scientific">Mucilaginibacter paludis DSM 18603</name>
    <dbReference type="NCBI Taxonomy" id="714943"/>
    <lineage>
        <taxon>Bacteria</taxon>
        <taxon>Pseudomonadati</taxon>
        <taxon>Bacteroidota</taxon>
        <taxon>Sphingobacteriia</taxon>
        <taxon>Sphingobacteriales</taxon>
        <taxon>Sphingobacteriaceae</taxon>
        <taxon>Mucilaginibacter</taxon>
    </lineage>
</organism>
<evidence type="ECO:0000256" key="1">
    <source>
        <dbReference type="ARBA" id="ARBA00010541"/>
    </source>
</evidence>
<sequence>MINHSKIFLVLILIFLLPNVYAQEFKSDQLEKTIKAGIKKAYPASVKIMGFDTVKHIQNSAQFSGVVVSADGHILTAAHAIQPYKIYKVLFPDGRNCWAVGLGRIALTGTATLPDAAMIKIITKGNWPYVDMAWSAALKVDEPCLSIAYPQDLNQSLPLVRFGRIAVVCDDLGFVQSTCAMELGDSGGALFDYSGRLIGIHSRCFKSEEVNCEVPVDLYRKYWSALNQPKNYTGLPETQDEIKADPMAAHIYTVPELKSLPSIFTKKAARFKSSQFLITSRVKNSEQKILGTLIIADDPKFKKSGAGSMLISKNSCVGNEPVVWLPKEGAVKAQVVFRSVTDDLVLLKIDRKLDGGIDIKAAKNDSLKFDQVGTILLSPRPDSLPKVSALGSTGFPLTLKFSMGYLGATSFIKEGKIVVSRVQQGSPAGMGGLKADDTLNSINHEQVNNLVELQRELKKYEPGDDIEIAASRNGKDTVMAVTLGLRPVASPNHNAEKFTGGKSIRRDGFAKIFGHDARITPEECGGPVIDVQGNFYGINIARFSRVVTLAVPVSQLRQFLLKALGDQRS</sequence>
<dbReference type="SUPFAM" id="SSF50494">
    <property type="entry name" value="Trypsin-like serine proteases"/>
    <property type="match status" value="2"/>
</dbReference>
<dbReference type="eggNOG" id="COG0265">
    <property type="taxonomic scope" value="Bacteria"/>
</dbReference>
<dbReference type="SUPFAM" id="SSF50156">
    <property type="entry name" value="PDZ domain-like"/>
    <property type="match status" value="1"/>
</dbReference>
<dbReference type="OrthoDB" id="728837at2"/>
<dbReference type="HOGENOM" id="CLU_490752_0_0_10"/>